<dbReference type="CDD" id="cd00798">
    <property type="entry name" value="INT_XerDC_C"/>
    <property type="match status" value="1"/>
</dbReference>
<dbReference type="InterPro" id="IPR004107">
    <property type="entry name" value="Integrase_SAM-like_N"/>
</dbReference>
<comment type="similarity">
    <text evidence="9">Belongs to the 'phage' integrase family. XerC subfamily.</text>
</comment>
<dbReference type="Pfam" id="PF02899">
    <property type="entry name" value="Phage_int_SAM_1"/>
    <property type="match status" value="1"/>
</dbReference>
<evidence type="ECO:0000256" key="1">
    <source>
        <dbReference type="ARBA" id="ARBA00004496"/>
    </source>
</evidence>
<evidence type="ECO:0000313" key="14">
    <source>
        <dbReference type="Proteomes" id="UP000307380"/>
    </source>
</evidence>
<comment type="subunit">
    <text evidence="9">Forms a cyclic heterotetrameric complex composed of two molecules of XerC and two molecules of XerD.</text>
</comment>
<feature type="active site" evidence="9">
    <location>
        <position position="303"/>
    </location>
</feature>
<comment type="subcellular location">
    <subcellularLocation>
        <location evidence="1 9">Cytoplasm</location>
    </subcellularLocation>
</comment>
<gene>
    <name evidence="9" type="primary">xerC</name>
    <name evidence="13" type="ORF">E6C70_02620</name>
</gene>
<dbReference type="Pfam" id="PF00589">
    <property type="entry name" value="Phage_integrase"/>
    <property type="match status" value="1"/>
</dbReference>
<feature type="active site" evidence="9">
    <location>
        <position position="300"/>
    </location>
</feature>
<dbReference type="SUPFAM" id="SSF47823">
    <property type="entry name" value="lambda integrase-like, N-terminal domain"/>
    <property type="match status" value="1"/>
</dbReference>
<name>A0A4S4FW29_9MICO</name>
<keyword evidence="2 9" id="KW-0963">Cytoplasm</keyword>
<feature type="domain" description="Core-binding (CB)" evidence="12">
    <location>
        <begin position="14"/>
        <end position="100"/>
    </location>
</feature>
<feature type="active site" evidence="9">
    <location>
        <position position="189"/>
    </location>
</feature>
<evidence type="ECO:0000256" key="7">
    <source>
        <dbReference type="ARBA" id="ARBA00023172"/>
    </source>
</evidence>
<dbReference type="GO" id="GO:0007059">
    <property type="term" value="P:chromosome segregation"/>
    <property type="evidence" value="ECO:0007669"/>
    <property type="project" value="UniProtKB-UniRule"/>
</dbReference>
<dbReference type="InterPro" id="IPR050090">
    <property type="entry name" value="Tyrosine_recombinase_XerCD"/>
</dbReference>
<keyword evidence="14" id="KW-1185">Reference proteome</keyword>
<dbReference type="InterPro" id="IPR044068">
    <property type="entry name" value="CB"/>
</dbReference>
<comment type="caution">
    <text evidence="13">The sequence shown here is derived from an EMBL/GenBank/DDBJ whole genome shotgun (WGS) entry which is preliminary data.</text>
</comment>
<dbReference type="PROSITE" id="PS51898">
    <property type="entry name" value="TYR_RECOMBINASE"/>
    <property type="match status" value="1"/>
</dbReference>
<dbReference type="GO" id="GO:0009037">
    <property type="term" value="F:tyrosine-based site-specific recombinase activity"/>
    <property type="evidence" value="ECO:0007669"/>
    <property type="project" value="UniProtKB-UniRule"/>
</dbReference>
<feature type="compositionally biased region" description="Polar residues" evidence="10">
    <location>
        <begin position="247"/>
        <end position="261"/>
    </location>
</feature>
<dbReference type="AlphaFoldDB" id="A0A4S4FW29"/>
<evidence type="ECO:0000256" key="10">
    <source>
        <dbReference type="SAM" id="MobiDB-lite"/>
    </source>
</evidence>
<proteinExistence type="inferred from homology"/>
<comment type="function">
    <text evidence="9">Site-specific tyrosine recombinase, which acts by catalyzing the cutting and rejoining of the recombining DNA molecules. The XerC-XerD complex is essential to convert dimers of the bacterial chromosome into monomers to permit their segregation at cell division. It also contributes to the segregational stability of plasmids.</text>
</comment>
<dbReference type="PROSITE" id="PS51900">
    <property type="entry name" value="CB"/>
    <property type="match status" value="1"/>
</dbReference>
<dbReference type="OrthoDB" id="9801717at2"/>
<keyword evidence="8 9" id="KW-0131">Cell cycle</keyword>
<dbReference type="PANTHER" id="PTHR30349:SF77">
    <property type="entry name" value="TYROSINE RECOMBINASE XERC"/>
    <property type="match status" value="1"/>
</dbReference>
<reference evidence="13 14" key="1">
    <citation type="submission" date="2019-04" db="EMBL/GenBank/DDBJ databases">
        <authorList>
            <person name="Jiang L."/>
        </authorList>
    </citation>
    <scope>NUCLEOTIDE SEQUENCE [LARGE SCALE GENOMIC DNA]</scope>
    <source>
        <strain evidence="13 14">YIM 131861</strain>
    </source>
</reference>
<dbReference type="SUPFAM" id="SSF56349">
    <property type="entry name" value="DNA breaking-rejoining enzymes"/>
    <property type="match status" value="1"/>
</dbReference>
<organism evidence="13 14">
    <name type="scientific">Orlajensenia flava</name>
    <dbReference type="NCBI Taxonomy" id="2565934"/>
    <lineage>
        <taxon>Bacteria</taxon>
        <taxon>Bacillati</taxon>
        <taxon>Actinomycetota</taxon>
        <taxon>Actinomycetes</taxon>
        <taxon>Micrococcales</taxon>
        <taxon>Microbacteriaceae</taxon>
        <taxon>Orlajensenia</taxon>
    </lineage>
</organism>
<feature type="domain" description="Tyr recombinase" evidence="11">
    <location>
        <begin position="144"/>
        <end position="348"/>
    </location>
</feature>
<evidence type="ECO:0000259" key="12">
    <source>
        <dbReference type="PROSITE" id="PS51900"/>
    </source>
</evidence>
<evidence type="ECO:0000256" key="9">
    <source>
        <dbReference type="HAMAP-Rule" id="MF_01808"/>
    </source>
</evidence>
<dbReference type="HAMAP" id="MF_01808">
    <property type="entry name" value="Recomb_XerC_XerD"/>
    <property type="match status" value="1"/>
</dbReference>
<feature type="active site" description="O-(3'-phospho-DNA)-tyrosine intermediate" evidence="9">
    <location>
        <position position="335"/>
    </location>
</feature>
<accession>A0A4S4FW29</accession>
<keyword evidence="6 9" id="KW-0238">DNA-binding</keyword>
<keyword evidence="3 9" id="KW-0132">Cell division</keyword>
<evidence type="ECO:0000256" key="2">
    <source>
        <dbReference type="ARBA" id="ARBA00022490"/>
    </source>
</evidence>
<dbReference type="Gene3D" id="1.10.443.10">
    <property type="entry name" value="Intergrase catalytic core"/>
    <property type="match status" value="1"/>
</dbReference>
<evidence type="ECO:0000256" key="3">
    <source>
        <dbReference type="ARBA" id="ARBA00022618"/>
    </source>
</evidence>
<protein>
    <recommendedName>
        <fullName evidence="9">Tyrosine recombinase XerC</fullName>
    </recommendedName>
</protein>
<dbReference type="Proteomes" id="UP000307380">
    <property type="component" value="Unassembled WGS sequence"/>
</dbReference>
<dbReference type="Gene3D" id="1.10.150.130">
    <property type="match status" value="1"/>
</dbReference>
<evidence type="ECO:0000259" key="11">
    <source>
        <dbReference type="PROSITE" id="PS51898"/>
    </source>
</evidence>
<evidence type="ECO:0000313" key="13">
    <source>
        <dbReference type="EMBL" id="THG34993.1"/>
    </source>
</evidence>
<dbReference type="GO" id="GO:0006313">
    <property type="term" value="P:DNA transposition"/>
    <property type="evidence" value="ECO:0007669"/>
    <property type="project" value="UniProtKB-UniRule"/>
</dbReference>
<evidence type="ECO:0000256" key="6">
    <source>
        <dbReference type="ARBA" id="ARBA00023125"/>
    </source>
</evidence>
<dbReference type="InterPro" id="IPR013762">
    <property type="entry name" value="Integrase-like_cat_sf"/>
</dbReference>
<dbReference type="GO" id="GO:0051301">
    <property type="term" value="P:cell division"/>
    <property type="evidence" value="ECO:0007669"/>
    <property type="project" value="UniProtKB-KW"/>
</dbReference>
<feature type="active site" evidence="9">
    <location>
        <position position="213"/>
    </location>
</feature>
<keyword evidence="4 9" id="KW-0159">Chromosome partition</keyword>
<feature type="region of interest" description="Disordered" evidence="10">
    <location>
        <begin position="241"/>
        <end position="265"/>
    </location>
</feature>
<evidence type="ECO:0000256" key="5">
    <source>
        <dbReference type="ARBA" id="ARBA00022908"/>
    </source>
</evidence>
<dbReference type="InterPro" id="IPR002104">
    <property type="entry name" value="Integrase_catalytic"/>
</dbReference>
<keyword evidence="7 9" id="KW-0233">DNA recombination</keyword>
<dbReference type="EMBL" id="SSSN01000003">
    <property type="protein sequence ID" value="THG34993.1"/>
    <property type="molecule type" value="Genomic_DNA"/>
</dbReference>
<dbReference type="InterPro" id="IPR011010">
    <property type="entry name" value="DNA_brk_join_enz"/>
</dbReference>
<dbReference type="InterPro" id="IPR010998">
    <property type="entry name" value="Integrase_recombinase_N"/>
</dbReference>
<evidence type="ECO:0000256" key="8">
    <source>
        <dbReference type="ARBA" id="ARBA00023306"/>
    </source>
</evidence>
<sequence length="354" mass="37682">MTEDGPPTKPDDPTALRAAVIEFERSLRIERGFSSHTVRAYRSDLDDLVAFARRAGVDGPAGITLELLRDWLWFATQRSLARSTIARRAASARAFTAWLVRSGALAVDPGVRLRSPKPQRPLPRVVSRPQIDGILTMLAADVAKEDGDVSVQDDGAVEAGGSIGPDPARTAVALRNLAIVELLYASALRVSELVGVDVDDIDFERLTVRVTGKGSKQRVVPFGVPAQTALSEYLRHGRPVLAVSGRPSPTSGGEPSLSGTSPRGALLLGSRGGRLGTRSVYQLVATLLADIPGSGPSGPHALRHTAATHLLDGGADLRAVQEMLGHASLGTTQIYTHVSTERLRESYRVAHPRA</sequence>
<dbReference type="PANTHER" id="PTHR30349">
    <property type="entry name" value="PHAGE INTEGRASE-RELATED"/>
    <property type="match status" value="1"/>
</dbReference>
<dbReference type="RefSeq" id="WP_136421961.1">
    <property type="nucleotide sequence ID" value="NZ_SSSN01000003.1"/>
</dbReference>
<feature type="active site" evidence="9">
    <location>
        <position position="326"/>
    </location>
</feature>
<evidence type="ECO:0000256" key="4">
    <source>
        <dbReference type="ARBA" id="ARBA00022829"/>
    </source>
</evidence>
<dbReference type="GO" id="GO:0005737">
    <property type="term" value="C:cytoplasm"/>
    <property type="evidence" value="ECO:0007669"/>
    <property type="project" value="UniProtKB-SubCell"/>
</dbReference>
<dbReference type="InterPro" id="IPR023009">
    <property type="entry name" value="Tyrosine_recombinase_XerC/XerD"/>
</dbReference>
<dbReference type="GO" id="GO:0003677">
    <property type="term" value="F:DNA binding"/>
    <property type="evidence" value="ECO:0007669"/>
    <property type="project" value="UniProtKB-UniRule"/>
</dbReference>
<keyword evidence="5 9" id="KW-0229">DNA integration</keyword>